<dbReference type="Gene3D" id="3.40.50.720">
    <property type="entry name" value="NAD(P)-binding Rossmann-like Domain"/>
    <property type="match status" value="1"/>
</dbReference>
<dbReference type="InterPro" id="IPR051397">
    <property type="entry name" value="Zn-ADH-like_protein"/>
</dbReference>
<dbReference type="Pfam" id="PF08240">
    <property type="entry name" value="ADH_N"/>
    <property type="match status" value="1"/>
</dbReference>
<dbReference type="Proteomes" id="UP000025238">
    <property type="component" value="Chromosome"/>
</dbReference>
<sequence length="338" mass="36874">MSRIIRFHQFGPADVLRHEERAMPVAGPGEVLIGVRAIGVSWNDVLWRQDLAPRHARLPAGLGSEVAGEVLAVGEGVQGFSVGDHVAGFPAHDLNQYPLYAEHALLPQQALVHYPDMLSASEAAIHYTPMLVSYFALVELAQLEPGQYVLINQAAHCTGPAAVQLAKALGGRVIATCDTSDDRDYLRELGAETVIVTEEEDLVGRLQKVTEGRGVDVVLDACGGSQMKLLGDVMAPLGKLILYGMNGGNETALPVCAAFKKNFKFFLHCLCDFTGQPELGIEQNREAVERALKHINQLTVDRLIWPQLDRQFPFEQAVEAHQYVESGVPRGRVVLTLN</sequence>
<dbReference type="GO" id="GO:0016491">
    <property type="term" value="F:oxidoreductase activity"/>
    <property type="evidence" value="ECO:0007669"/>
    <property type="project" value="InterPro"/>
</dbReference>
<dbReference type="KEGG" id="pstu:UIB01_11100"/>
<feature type="domain" description="Enoyl reductase (ER)" evidence="1">
    <location>
        <begin position="11"/>
        <end position="335"/>
    </location>
</feature>
<evidence type="ECO:0000313" key="3">
    <source>
        <dbReference type="Proteomes" id="UP000025238"/>
    </source>
</evidence>
<reference evidence="2 3" key="1">
    <citation type="submission" date="2014-03" db="EMBL/GenBank/DDBJ databases">
        <title>Complete genome sequence of Pseudomonas stutzeri 19SMN4.</title>
        <authorList>
            <person name="Brunet-Galmes I."/>
            <person name="Nogales B."/>
            <person name="Busquets A."/>
            <person name="Pena A."/>
            <person name="Gomila M."/>
            <person name="Garcia-Valdes E."/>
            <person name="Lalucat J."/>
            <person name="Bennasar A."/>
            <person name="Bosch R."/>
        </authorList>
    </citation>
    <scope>NUCLEOTIDE SEQUENCE [LARGE SCALE GENOMIC DNA]</scope>
    <source>
        <strain evidence="2 3">19SMN4</strain>
    </source>
</reference>
<dbReference type="OrthoDB" id="9805883at2"/>
<gene>
    <name evidence="2" type="ORF">UIB01_11100</name>
</gene>
<protein>
    <submittedName>
        <fullName evidence="2">Alcohol dehydrogenase</fullName>
    </submittedName>
</protein>
<dbReference type="AlphaFoldDB" id="A0A023WS79"/>
<dbReference type="Pfam" id="PF00107">
    <property type="entry name" value="ADH_zinc_N"/>
    <property type="match status" value="1"/>
</dbReference>
<evidence type="ECO:0000259" key="1">
    <source>
        <dbReference type="SMART" id="SM00829"/>
    </source>
</evidence>
<organism evidence="2 3">
    <name type="scientific">Stutzerimonas stutzeri</name>
    <name type="common">Pseudomonas stutzeri</name>
    <dbReference type="NCBI Taxonomy" id="316"/>
    <lineage>
        <taxon>Bacteria</taxon>
        <taxon>Pseudomonadati</taxon>
        <taxon>Pseudomonadota</taxon>
        <taxon>Gammaproteobacteria</taxon>
        <taxon>Pseudomonadales</taxon>
        <taxon>Pseudomonadaceae</taxon>
        <taxon>Stutzerimonas</taxon>
    </lineage>
</organism>
<dbReference type="SUPFAM" id="SSF51735">
    <property type="entry name" value="NAD(P)-binding Rossmann-fold domains"/>
    <property type="match status" value="1"/>
</dbReference>
<name>A0A023WS79_STUST</name>
<proteinExistence type="predicted"/>
<dbReference type="Gene3D" id="3.90.180.10">
    <property type="entry name" value="Medium-chain alcohol dehydrogenases, catalytic domain"/>
    <property type="match status" value="1"/>
</dbReference>
<dbReference type="InterPro" id="IPR011032">
    <property type="entry name" value="GroES-like_sf"/>
</dbReference>
<dbReference type="EMBL" id="CP007509">
    <property type="protein sequence ID" value="AHY42988.1"/>
    <property type="molecule type" value="Genomic_DNA"/>
</dbReference>
<dbReference type="PATRIC" id="fig|316.97.peg.2220"/>
<dbReference type="SMART" id="SM00829">
    <property type="entry name" value="PKS_ER"/>
    <property type="match status" value="1"/>
</dbReference>
<dbReference type="InterPro" id="IPR020843">
    <property type="entry name" value="ER"/>
</dbReference>
<dbReference type="InterPro" id="IPR013154">
    <property type="entry name" value="ADH-like_N"/>
</dbReference>
<dbReference type="SUPFAM" id="SSF50129">
    <property type="entry name" value="GroES-like"/>
    <property type="match status" value="1"/>
</dbReference>
<evidence type="ECO:0000313" key="2">
    <source>
        <dbReference type="EMBL" id="AHY42988.1"/>
    </source>
</evidence>
<accession>A0A023WS79</accession>
<dbReference type="InterPro" id="IPR036291">
    <property type="entry name" value="NAD(P)-bd_dom_sf"/>
</dbReference>
<dbReference type="InterPro" id="IPR013149">
    <property type="entry name" value="ADH-like_C"/>
</dbReference>
<dbReference type="PANTHER" id="PTHR43677:SF4">
    <property type="entry name" value="QUINONE OXIDOREDUCTASE-LIKE PROTEIN 2"/>
    <property type="match status" value="1"/>
</dbReference>
<dbReference type="PANTHER" id="PTHR43677">
    <property type="entry name" value="SHORT-CHAIN DEHYDROGENASE/REDUCTASE"/>
    <property type="match status" value="1"/>
</dbReference>
<dbReference type="CDD" id="cd08268">
    <property type="entry name" value="MDR2"/>
    <property type="match status" value="1"/>
</dbReference>